<dbReference type="InterPro" id="IPR007502">
    <property type="entry name" value="Helicase-assoc_dom"/>
</dbReference>
<dbReference type="SMART" id="SM00490">
    <property type="entry name" value="HELICc"/>
    <property type="match status" value="1"/>
</dbReference>
<evidence type="ECO:0000256" key="1">
    <source>
        <dbReference type="ARBA" id="ARBA00022741"/>
    </source>
</evidence>
<dbReference type="Pfam" id="PF00271">
    <property type="entry name" value="Helicase_C"/>
    <property type="match status" value="1"/>
</dbReference>
<dbReference type="InterPro" id="IPR011545">
    <property type="entry name" value="DEAD/DEAH_box_helicase_dom"/>
</dbReference>
<dbReference type="PROSITE" id="PS51192">
    <property type="entry name" value="HELICASE_ATP_BIND_1"/>
    <property type="match status" value="1"/>
</dbReference>
<proteinExistence type="predicted"/>
<name>A0A501WE77_9GAMM</name>
<dbReference type="RefSeq" id="WP_140591240.1">
    <property type="nucleotide sequence ID" value="NZ_VFRR01000052.1"/>
</dbReference>
<dbReference type="Pfam" id="PF08482">
    <property type="entry name" value="HrpB_C"/>
    <property type="match status" value="1"/>
</dbReference>
<evidence type="ECO:0000259" key="6">
    <source>
        <dbReference type="PROSITE" id="PS51192"/>
    </source>
</evidence>
<dbReference type="GO" id="GO:0003676">
    <property type="term" value="F:nucleic acid binding"/>
    <property type="evidence" value="ECO:0007669"/>
    <property type="project" value="InterPro"/>
</dbReference>
<dbReference type="Gene3D" id="1.20.120.1080">
    <property type="match status" value="1"/>
</dbReference>
<dbReference type="InterPro" id="IPR049614">
    <property type="entry name" value="HrpB_DEXH"/>
</dbReference>
<gene>
    <name evidence="8" type="primary">hrpB</name>
    <name evidence="8" type="ORF">FJM67_15585</name>
</gene>
<dbReference type="Gene3D" id="3.40.50.300">
    <property type="entry name" value="P-loop containing nucleotide triphosphate hydrolases"/>
    <property type="match status" value="2"/>
</dbReference>
<keyword evidence="4" id="KW-0067">ATP-binding</keyword>
<dbReference type="InterPro" id="IPR001650">
    <property type="entry name" value="Helicase_C-like"/>
</dbReference>
<feature type="domain" description="Helicase ATP-binding" evidence="6">
    <location>
        <begin position="15"/>
        <end position="181"/>
    </location>
</feature>
<dbReference type="SMART" id="SM00847">
    <property type="entry name" value="HA2"/>
    <property type="match status" value="1"/>
</dbReference>
<dbReference type="InterPro" id="IPR010225">
    <property type="entry name" value="HrpB"/>
</dbReference>
<dbReference type="AlphaFoldDB" id="A0A501WE77"/>
<dbReference type="PIRSF" id="PIRSF005496">
    <property type="entry name" value="ATP_hel_hrpB"/>
    <property type="match status" value="1"/>
</dbReference>
<comment type="caution">
    <text evidence="8">The sequence shown here is derived from an EMBL/GenBank/DDBJ whole genome shotgun (WGS) entry which is preliminary data.</text>
</comment>
<dbReference type="NCBIfam" id="TIGR01970">
    <property type="entry name" value="DEAH_box_HrpB"/>
    <property type="match status" value="1"/>
</dbReference>
<keyword evidence="9" id="KW-1185">Reference proteome</keyword>
<evidence type="ECO:0000256" key="5">
    <source>
        <dbReference type="SAM" id="MobiDB-lite"/>
    </source>
</evidence>
<keyword evidence="3 8" id="KW-0347">Helicase</keyword>
<keyword evidence="2" id="KW-0378">Hydrolase</keyword>
<dbReference type="InterPro" id="IPR014001">
    <property type="entry name" value="Helicase_ATP-bd"/>
</dbReference>
<dbReference type="CDD" id="cd17990">
    <property type="entry name" value="DEXHc_HrpB"/>
    <property type="match status" value="1"/>
</dbReference>
<dbReference type="GO" id="GO:0004386">
    <property type="term" value="F:helicase activity"/>
    <property type="evidence" value="ECO:0007669"/>
    <property type="project" value="UniProtKB-KW"/>
</dbReference>
<keyword evidence="1" id="KW-0547">Nucleotide-binding</keyword>
<dbReference type="InterPro" id="IPR027417">
    <property type="entry name" value="P-loop_NTPase"/>
</dbReference>
<evidence type="ECO:0000256" key="2">
    <source>
        <dbReference type="ARBA" id="ARBA00022801"/>
    </source>
</evidence>
<dbReference type="GO" id="GO:0005524">
    <property type="term" value="F:ATP binding"/>
    <property type="evidence" value="ECO:0007669"/>
    <property type="project" value="UniProtKB-KW"/>
</dbReference>
<evidence type="ECO:0000256" key="4">
    <source>
        <dbReference type="ARBA" id="ARBA00022840"/>
    </source>
</evidence>
<evidence type="ECO:0000313" key="8">
    <source>
        <dbReference type="EMBL" id="TPE46710.1"/>
    </source>
</evidence>
<evidence type="ECO:0000256" key="3">
    <source>
        <dbReference type="ARBA" id="ARBA00022806"/>
    </source>
</evidence>
<dbReference type="SMART" id="SM00487">
    <property type="entry name" value="DEXDc"/>
    <property type="match status" value="1"/>
</dbReference>
<dbReference type="FunFam" id="3.40.50.300:FF:002125">
    <property type="entry name" value="ATP-dependent helicase HrpB"/>
    <property type="match status" value="1"/>
</dbReference>
<dbReference type="OrthoDB" id="9805617at2"/>
<feature type="compositionally biased region" description="Polar residues" evidence="5">
    <location>
        <begin position="813"/>
        <end position="826"/>
    </location>
</feature>
<dbReference type="GO" id="GO:0016787">
    <property type="term" value="F:hydrolase activity"/>
    <property type="evidence" value="ECO:0007669"/>
    <property type="project" value="UniProtKB-KW"/>
</dbReference>
<dbReference type="InterPro" id="IPR013689">
    <property type="entry name" value="RNA_helicase_ATP-dep_HrpB_C"/>
</dbReference>
<accession>A0A501WE77</accession>
<feature type="region of interest" description="Disordered" evidence="5">
    <location>
        <begin position="800"/>
        <end position="826"/>
    </location>
</feature>
<dbReference type="Proteomes" id="UP000315901">
    <property type="component" value="Unassembled WGS sequence"/>
</dbReference>
<protein>
    <submittedName>
        <fullName evidence="8">ATP-dependent helicase HrpB</fullName>
    </submittedName>
</protein>
<evidence type="ECO:0000259" key="7">
    <source>
        <dbReference type="PROSITE" id="PS51194"/>
    </source>
</evidence>
<organism evidence="8 9">
    <name type="scientific">Maribrevibacterium harenarium</name>
    <dbReference type="NCBI Taxonomy" id="2589817"/>
    <lineage>
        <taxon>Bacteria</taxon>
        <taxon>Pseudomonadati</taxon>
        <taxon>Pseudomonadota</taxon>
        <taxon>Gammaproteobacteria</taxon>
        <taxon>Oceanospirillales</taxon>
        <taxon>Oceanospirillaceae</taxon>
        <taxon>Maribrevibacterium</taxon>
    </lineage>
</organism>
<dbReference type="PROSITE" id="PS51194">
    <property type="entry name" value="HELICASE_CTER"/>
    <property type="match status" value="1"/>
</dbReference>
<evidence type="ECO:0000313" key="9">
    <source>
        <dbReference type="Proteomes" id="UP000315901"/>
    </source>
</evidence>
<feature type="domain" description="Helicase C-terminal" evidence="7">
    <location>
        <begin position="203"/>
        <end position="373"/>
    </location>
</feature>
<dbReference type="EMBL" id="VFRR01000052">
    <property type="protein sequence ID" value="TPE46710.1"/>
    <property type="molecule type" value="Genomic_DNA"/>
</dbReference>
<dbReference type="PANTHER" id="PTHR43519:SF1">
    <property type="entry name" value="ATP-DEPENDENT RNA HELICASE HRPB"/>
    <property type="match status" value="1"/>
</dbReference>
<dbReference type="PANTHER" id="PTHR43519">
    <property type="entry name" value="ATP-DEPENDENT RNA HELICASE HRPB"/>
    <property type="match status" value="1"/>
</dbReference>
<reference evidence="8 9" key="1">
    <citation type="submission" date="2019-06" db="EMBL/GenBank/DDBJ databases">
        <title>A novel bacterium of genus Marinomonas, isolated from coastal sand.</title>
        <authorList>
            <person name="Huang H."/>
            <person name="Mo K."/>
            <person name="Hu Y."/>
        </authorList>
    </citation>
    <scope>NUCLEOTIDE SEQUENCE [LARGE SCALE GENOMIC DNA]</scope>
    <source>
        <strain evidence="8 9">HB171799</strain>
    </source>
</reference>
<sequence>MTTAFPIFDVLPQVLEHLQQHHNCLLEAAPGAGKTTVLPLALLQENWLGNSKIIMLEPRRIAAKSAALRLAEQLGEPLGQTVGYQIRHEGKQSIHTRILVVTEGILTRMLQEDPSLDGVAMVIFDEFHERNLHSDLALSLCLQARSLFREDDPLKLLVMSATLDSERLQELLQTHPIRSAGRQFPVDIRYQNKALTQAEVIRYLPALIMKAYSEEQGSILVFLPGQREIRQVMQELDKAALGDNTLVMSLSGELSTAEQQAVLRPAPSGKRKIVLATSVAQTSLTIEGIRIVIDSGLSRESRFDAKTATARLHTRSASQAESIQRAGRAGRLEPGVCYRWWSQEQQARLAPQHQPQIELDDLSSLVLELANWGVGQPAELDWVTPPSTALWQQSRELLQSLGLLQIGEQLALTPTGEKAVAMPLPPRLSSILLQGSVHCQGDALLDLVCALSMDTRSLSGDSDLEHMLATLPTHRELRHTWQSTRKRLFNYLPKQENSSAAILDVALFGFSDRIALRQRQEGNNVFYKLSNGRIAQLPATDSNSRHDMLIAIEVGGHSQQQYDRIYRSIPTTLARLQAINPEIVKNQFICDWCSRSGRLLGETKAMIGKLTVESKPLATLPDNAVEQATCRYLRKEGLGLLNWGDAARQLQQRILFANQQIGQDFPCITDTWLMEHLEQWLAPFLAGVTSLTQLKKLDLHEALLAILSWEQQQLLQQQVPTHIKIASGNRAPLHYQAGEVVLRAKLQELFGEQTSPVIAGKAIKIELLSPAQRPLAVTQDLPFFWREVYPQVRKEMRGRYPKHPWPEDPMTAIATSKTNRALRQQD</sequence>
<dbReference type="Pfam" id="PF00270">
    <property type="entry name" value="DEAD"/>
    <property type="match status" value="1"/>
</dbReference>
<dbReference type="SUPFAM" id="SSF52540">
    <property type="entry name" value="P-loop containing nucleoside triphosphate hydrolases"/>
    <property type="match status" value="1"/>
</dbReference>
<dbReference type="CDD" id="cd18791">
    <property type="entry name" value="SF2_C_RHA"/>
    <property type="match status" value="1"/>
</dbReference>